<sequence>MEGIPPLLAAHLRETEWKRITLSPREALNLPESYDGLIEKVYSGLQAEETASEGNRSRLWIATRGKAFERETMGRLREEKTAIAELGMTPSTMHYAALYQSEEGPRVIMSEYQDIRRCEQVKRLKESLSEVPLEVSECVNLEEKIITNQKYPEPAITIGR</sequence>
<protein>
    <submittedName>
        <fullName evidence="1">Uncharacterized protein</fullName>
    </submittedName>
</protein>
<dbReference type="Proteomes" id="UP001151760">
    <property type="component" value="Unassembled WGS sequence"/>
</dbReference>
<reference evidence="1" key="2">
    <citation type="submission" date="2022-01" db="EMBL/GenBank/DDBJ databases">
        <authorList>
            <person name="Yamashiro T."/>
            <person name="Shiraishi A."/>
            <person name="Satake H."/>
            <person name="Nakayama K."/>
        </authorList>
    </citation>
    <scope>NUCLEOTIDE SEQUENCE</scope>
</reference>
<organism evidence="1 2">
    <name type="scientific">Tanacetum coccineum</name>
    <dbReference type="NCBI Taxonomy" id="301880"/>
    <lineage>
        <taxon>Eukaryota</taxon>
        <taxon>Viridiplantae</taxon>
        <taxon>Streptophyta</taxon>
        <taxon>Embryophyta</taxon>
        <taxon>Tracheophyta</taxon>
        <taxon>Spermatophyta</taxon>
        <taxon>Magnoliopsida</taxon>
        <taxon>eudicotyledons</taxon>
        <taxon>Gunneridae</taxon>
        <taxon>Pentapetalae</taxon>
        <taxon>asterids</taxon>
        <taxon>campanulids</taxon>
        <taxon>Asterales</taxon>
        <taxon>Asteraceae</taxon>
        <taxon>Asteroideae</taxon>
        <taxon>Anthemideae</taxon>
        <taxon>Anthemidinae</taxon>
        <taxon>Tanacetum</taxon>
    </lineage>
</organism>
<accession>A0ABQ4YY17</accession>
<dbReference type="EMBL" id="BQNB010010780">
    <property type="protein sequence ID" value="GJS81856.1"/>
    <property type="molecule type" value="Genomic_DNA"/>
</dbReference>
<evidence type="ECO:0000313" key="2">
    <source>
        <dbReference type="Proteomes" id="UP001151760"/>
    </source>
</evidence>
<comment type="caution">
    <text evidence="1">The sequence shown here is derived from an EMBL/GenBank/DDBJ whole genome shotgun (WGS) entry which is preliminary data.</text>
</comment>
<evidence type="ECO:0000313" key="1">
    <source>
        <dbReference type="EMBL" id="GJS81856.1"/>
    </source>
</evidence>
<proteinExistence type="predicted"/>
<gene>
    <name evidence="1" type="ORF">Tco_0748397</name>
</gene>
<name>A0ABQ4YY17_9ASTR</name>
<reference evidence="1" key="1">
    <citation type="journal article" date="2022" name="Int. J. Mol. Sci.">
        <title>Draft Genome of Tanacetum Coccineum: Genomic Comparison of Closely Related Tanacetum-Family Plants.</title>
        <authorList>
            <person name="Yamashiro T."/>
            <person name="Shiraishi A."/>
            <person name="Nakayama K."/>
            <person name="Satake H."/>
        </authorList>
    </citation>
    <scope>NUCLEOTIDE SEQUENCE</scope>
</reference>
<keyword evidence="2" id="KW-1185">Reference proteome</keyword>